<gene>
    <name evidence="1" type="ORF">ZEAMMB73_Zm00001d050696</name>
</gene>
<organism evidence="1">
    <name type="scientific">Zea mays</name>
    <name type="common">Maize</name>
    <dbReference type="NCBI Taxonomy" id="4577"/>
    <lineage>
        <taxon>Eukaryota</taxon>
        <taxon>Viridiplantae</taxon>
        <taxon>Streptophyta</taxon>
        <taxon>Embryophyta</taxon>
        <taxon>Tracheophyta</taxon>
        <taxon>Spermatophyta</taxon>
        <taxon>Magnoliopsida</taxon>
        <taxon>Liliopsida</taxon>
        <taxon>Poales</taxon>
        <taxon>Poaceae</taxon>
        <taxon>PACMAD clade</taxon>
        <taxon>Panicoideae</taxon>
        <taxon>Andropogonodae</taxon>
        <taxon>Andropogoneae</taxon>
        <taxon>Tripsacinae</taxon>
        <taxon>Zea</taxon>
    </lineage>
</organism>
<proteinExistence type="predicted"/>
<evidence type="ECO:0000313" key="1">
    <source>
        <dbReference type="EMBL" id="AQK52927.1"/>
    </source>
</evidence>
<accession>A0A1D6Q2W8</accession>
<name>A0A1D6Q2W8_MAIZE</name>
<sequence length="42" mass="4715">MNIRNVLRGLRMTRLGTNTVPASTLITGNVLTRMLQKNSLRC</sequence>
<dbReference type="EMBL" id="CM000780">
    <property type="protein sequence ID" value="AQK52927.1"/>
    <property type="molecule type" value="Genomic_DNA"/>
</dbReference>
<protein>
    <submittedName>
        <fullName evidence="1">Cytochrome b-c1 complex subunit 6</fullName>
    </submittedName>
</protein>
<reference evidence="1" key="1">
    <citation type="submission" date="2015-12" db="EMBL/GenBank/DDBJ databases">
        <title>Update maize B73 reference genome by single molecule sequencing technologies.</title>
        <authorList>
            <consortium name="Maize Genome Sequencing Project"/>
            <person name="Ware D."/>
        </authorList>
    </citation>
    <scope>NUCLEOTIDE SEQUENCE</scope>
    <source>
        <tissue evidence="1">Seedling</tissue>
    </source>
</reference>
<dbReference type="AlphaFoldDB" id="A0A1D6Q2W8"/>